<sequence>MKSMIEFFLRNRVAANLLAFMILITGFMSIQVLDVRLFPPINLNMISITVPYPGATPQEVETSIVKPIEEQIDGLEGVDKVTSLAAAGVANILVKLEDNVSLSKLKDDIQSQVDTITVFPRRSERPVIKIMEQEELVSRIILYGQADAKTLKKTADRIRSDLTDLPNVSRANIRGVAAYLVDVTVPLETLQAMGMSLEDIAEAITKQSMDLSGGLIEGAEQKLLIRATGERRTEEGFRDIVVGTSVNGAPVYLKDIATIKDTITEDPVIASFKNQPASFVTVFRVGDEQVLDLAEDVRGYFNGDLQDRLPEGIQAELWRDESTMLENRLSLLSENALIGLFLVGILLMAFLDIRIALWVAFGVAVSFIGSFVLMAVTDVSIDQMSAFAFILAIGIVVDDAIVVGENIHTQRKHSTLSGLEAARVGVTSISTPVIFSVITTIVAFVPLMNLPGTMGDFLGPLAAVVISVLIFSLVESLLMLPRHLSHLQEERKTKFQLKVADPFRDYFAFHLNRFIHGPLKRVLTFVIGHPGSVLMTSFGFFMLSLSLISSGTVKSVFFPQVEGDYINAQVEFSEATSQQQTVYYTKKIAEAAEATAREFEKREAGPLEGIFWILGSSPAADMSMPTTQGGAASNKAFLVARLKGASARNFTADEFGKEWEKRVGEIPGAQKLRFSADLITQADPVYFEVSTQYAVDSHKAVAAIRAAMERMPGVINIKDDRFNVTSEVQISLKPLARDYGLTQEGLANQIRASFFGAEATRIQRDREEIQVRVRLPKEERLSVEALKTLRLKVGEGFIPLENLANVSIVPAAANINRIDGRRINVISSEIDRQLTTAGQVTNYVINSLQTDLAADFQGLKITLSGEQEEQAQTAPVIGMNYLIALMVIYTILALGFKSYTQPLIVMVAIPFGFMGALVGHGMMGLEMTLLSIFGIIGLSGVIVNNSLMVISVTNEKLDAGMAYQQAILEGAMQRFRPILLTTLTTFLGVTPIILETSIQAQFLVPTAVSLGFGIVIGTSFLVFVTPAMTVIHYRMFGREPDPEATASAT</sequence>
<gene>
    <name evidence="2" type="ORF">QGN29_05160</name>
</gene>
<dbReference type="InterPro" id="IPR027463">
    <property type="entry name" value="AcrB_DN_DC_subdom"/>
</dbReference>
<evidence type="ECO:0000313" key="2">
    <source>
        <dbReference type="EMBL" id="WND03764.1"/>
    </source>
</evidence>
<feature type="transmembrane region" description="Helical" evidence="1">
    <location>
        <begin position="383"/>
        <end position="403"/>
    </location>
</feature>
<dbReference type="Gene3D" id="3.30.2090.10">
    <property type="entry name" value="Multidrug efflux transporter AcrB TolC docking domain, DN and DC subdomains"/>
    <property type="match status" value="2"/>
</dbReference>
<dbReference type="SUPFAM" id="SSF82693">
    <property type="entry name" value="Multidrug efflux transporter AcrB pore domain, PN1, PN2, PC1 and PC2 subdomains"/>
    <property type="match status" value="2"/>
</dbReference>
<keyword evidence="1" id="KW-0472">Membrane</keyword>
<accession>A0AA52EK89</accession>
<keyword evidence="3" id="KW-1185">Reference proteome</keyword>
<dbReference type="PANTHER" id="PTHR32063:SF33">
    <property type="entry name" value="RND SUPERFAMILY EFFLUX PUMP PERMEASE COMPONENT"/>
    <property type="match status" value="1"/>
</dbReference>
<feature type="transmembrane region" description="Helical" evidence="1">
    <location>
        <begin position="1006"/>
        <end position="1031"/>
    </location>
</feature>
<proteinExistence type="predicted"/>
<keyword evidence="1" id="KW-1133">Transmembrane helix</keyword>
<organism evidence="2 3">
    <name type="scientific">Temperatibacter marinus</name>
    <dbReference type="NCBI Taxonomy" id="1456591"/>
    <lineage>
        <taxon>Bacteria</taxon>
        <taxon>Pseudomonadati</taxon>
        <taxon>Pseudomonadota</taxon>
        <taxon>Alphaproteobacteria</taxon>
        <taxon>Kordiimonadales</taxon>
        <taxon>Temperatibacteraceae</taxon>
        <taxon>Temperatibacter</taxon>
    </lineage>
</organism>
<dbReference type="AlphaFoldDB" id="A0AA52EK89"/>
<feature type="transmembrane region" description="Helical" evidence="1">
    <location>
        <begin position="329"/>
        <end position="350"/>
    </location>
</feature>
<dbReference type="KEGG" id="tmk:QGN29_05160"/>
<feature type="transmembrane region" description="Helical" evidence="1">
    <location>
        <begin position="522"/>
        <end position="548"/>
    </location>
</feature>
<dbReference type="Proteomes" id="UP001268683">
    <property type="component" value="Chromosome"/>
</dbReference>
<feature type="transmembrane region" description="Helical" evidence="1">
    <location>
        <begin position="903"/>
        <end position="923"/>
    </location>
</feature>
<evidence type="ECO:0000256" key="1">
    <source>
        <dbReference type="SAM" id="Phobius"/>
    </source>
</evidence>
<feature type="transmembrane region" description="Helical" evidence="1">
    <location>
        <begin position="929"/>
        <end position="954"/>
    </location>
</feature>
<dbReference type="Gene3D" id="1.20.1640.10">
    <property type="entry name" value="Multidrug efflux transporter AcrB transmembrane domain"/>
    <property type="match status" value="2"/>
</dbReference>
<dbReference type="Gene3D" id="3.30.70.1320">
    <property type="entry name" value="Multidrug efflux transporter AcrB pore domain like"/>
    <property type="match status" value="1"/>
</dbReference>
<reference evidence="2" key="1">
    <citation type="submission" date="2023-04" db="EMBL/GenBank/DDBJ databases">
        <title>Complete genome sequence of Temperatibacter marinus.</title>
        <authorList>
            <person name="Rong J.-C."/>
            <person name="Yi M.-L."/>
            <person name="Zhao Q."/>
        </authorList>
    </citation>
    <scope>NUCLEOTIDE SEQUENCE</scope>
    <source>
        <strain evidence="2">NBRC 110045</strain>
    </source>
</reference>
<feature type="transmembrane region" description="Helical" evidence="1">
    <location>
        <begin position="357"/>
        <end position="377"/>
    </location>
</feature>
<dbReference type="GO" id="GO:0005886">
    <property type="term" value="C:plasma membrane"/>
    <property type="evidence" value="ECO:0007669"/>
    <property type="project" value="TreeGrafter"/>
</dbReference>
<dbReference type="PRINTS" id="PR00702">
    <property type="entry name" value="ACRIFLAVINRP"/>
</dbReference>
<feature type="transmembrane region" description="Helical" evidence="1">
    <location>
        <begin position="975"/>
        <end position="994"/>
    </location>
</feature>
<feature type="transmembrane region" description="Helical" evidence="1">
    <location>
        <begin position="457"/>
        <end position="480"/>
    </location>
</feature>
<dbReference type="PANTHER" id="PTHR32063">
    <property type="match status" value="1"/>
</dbReference>
<dbReference type="RefSeq" id="WP_310799618.1">
    <property type="nucleotide sequence ID" value="NZ_CP123872.1"/>
</dbReference>
<protein>
    <submittedName>
        <fullName evidence="2">Efflux RND transporter permease subunit</fullName>
    </submittedName>
</protein>
<keyword evidence="1" id="KW-0812">Transmembrane</keyword>
<dbReference type="InterPro" id="IPR001036">
    <property type="entry name" value="Acrflvin-R"/>
</dbReference>
<name>A0AA52EK89_9PROT</name>
<feature type="transmembrane region" description="Helical" evidence="1">
    <location>
        <begin position="876"/>
        <end position="896"/>
    </location>
</feature>
<dbReference type="Gene3D" id="3.30.70.1430">
    <property type="entry name" value="Multidrug efflux transporter AcrB pore domain"/>
    <property type="match status" value="2"/>
</dbReference>
<dbReference type="Gene3D" id="3.30.70.1440">
    <property type="entry name" value="Multidrug efflux transporter AcrB pore domain"/>
    <property type="match status" value="1"/>
</dbReference>
<feature type="transmembrane region" description="Helical" evidence="1">
    <location>
        <begin position="424"/>
        <end position="445"/>
    </location>
</feature>
<dbReference type="SUPFAM" id="SSF82714">
    <property type="entry name" value="Multidrug efflux transporter AcrB TolC docking domain, DN and DC subdomains"/>
    <property type="match status" value="2"/>
</dbReference>
<dbReference type="SUPFAM" id="SSF82866">
    <property type="entry name" value="Multidrug efflux transporter AcrB transmembrane domain"/>
    <property type="match status" value="2"/>
</dbReference>
<dbReference type="EMBL" id="CP123872">
    <property type="protein sequence ID" value="WND03764.1"/>
    <property type="molecule type" value="Genomic_DNA"/>
</dbReference>
<dbReference type="GO" id="GO:0042910">
    <property type="term" value="F:xenobiotic transmembrane transporter activity"/>
    <property type="evidence" value="ECO:0007669"/>
    <property type="project" value="TreeGrafter"/>
</dbReference>
<dbReference type="Pfam" id="PF00873">
    <property type="entry name" value="ACR_tran"/>
    <property type="match status" value="1"/>
</dbReference>
<evidence type="ECO:0000313" key="3">
    <source>
        <dbReference type="Proteomes" id="UP001268683"/>
    </source>
</evidence>